<protein>
    <recommendedName>
        <fullName evidence="3">CARDB domain-containing protein</fullName>
    </recommendedName>
</protein>
<evidence type="ECO:0000313" key="2">
    <source>
        <dbReference type="Proteomes" id="UP001529235"/>
    </source>
</evidence>
<accession>A0ABD4Z4U8</accession>
<dbReference type="Proteomes" id="UP001529235">
    <property type="component" value="Unassembled WGS sequence"/>
</dbReference>
<evidence type="ECO:0008006" key="3">
    <source>
        <dbReference type="Google" id="ProtNLM"/>
    </source>
</evidence>
<comment type="caution">
    <text evidence="1">The sequence shown here is derived from an EMBL/GenBank/DDBJ whole genome shotgun (WGS) entry which is preliminary data.</text>
</comment>
<evidence type="ECO:0000313" key="1">
    <source>
        <dbReference type="EMBL" id="MDK6027784.1"/>
    </source>
</evidence>
<name>A0ABD4Z4U8_9CREN</name>
<proteinExistence type="predicted"/>
<dbReference type="RefSeq" id="WP_285272769.1">
    <property type="nucleotide sequence ID" value="NZ_JASNVW010000001.1"/>
</dbReference>
<dbReference type="AlphaFoldDB" id="A0ABD4Z4U8"/>
<gene>
    <name evidence="1" type="ORF">QPL79_00140</name>
</gene>
<reference evidence="1 2" key="1">
    <citation type="submission" date="2023-05" db="EMBL/GenBank/DDBJ databases">
        <title>A new hyperthermophilic archaea 'Ignisphaera cupida' sp. nov. and description of the family 'Ignisphaeraceae' fam. nov.</title>
        <authorList>
            <person name="Podosokorskaya O.A."/>
            <person name="Elcheninov A.G."/>
            <person name="Klukina A."/>
            <person name="Merkel A.Y."/>
        </authorList>
    </citation>
    <scope>NUCLEOTIDE SEQUENCE [LARGE SCALE GENOMIC DNA]</scope>
    <source>
        <strain evidence="1 2">4213-co</strain>
    </source>
</reference>
<dbReference type="EMBL" id="JASNVW010000001">
    <property type="protein sequence ID" value="MDK6027784.1"/>
    <property type="molecule type" value="Genomic_DNA"/>
</dbReference>
<sequence>MRIRIEEEHKNSTFAITSLVEDYVLQGQGSQVISKTTFPRYKPFRGYLIVIVSSNNKVSDIIKWKVALNNIALTREFRPHIDAKINEKLYQAIFVYEVSKILSSNGLTFKISYEGKERIKIDGAVLITLHQYDDDNTYLLCNSEIIPLIDYYEMELPTQKYKDYRTAYIHMGIIAQKPSQLHFIVDSNQNILFPLGEGFNFIETNIHDVSSLTKIKLKCDNEMTRHVFNCVVFSSALQPDIILNHYELNENNLKLQVRNVGASRADAVEVLIIRSGWVMQRLSLGTMNSNEEKSINIVLPKDIARKVMVRILWRKVLRTFVRDYQITL</sequence>
<keyword evidence="2" id="KW-1185">Reference proteome</keyword>
<organism evidence="1 2">
    <name type="scientific">Ignisphaera cupida</name>
    <dbReference type="NCBI Taxonomy" id="3050454"/>
    <lineage>
        <taxon>Archaea</taxon>
        <taxon>Thermoproteota</taxon>
        <taxon>Thermoprotei</taxon>
        <taxon>Desulfurococcales</taxon>
        <taxon>Desulfurococcaceae</taxon>
        <taxon>Ignisphaera</taxon>
    </lineage>
</organism>